<comment type="similarity">
    <text evidence="1">Belongs to the pyrroline-5-carboxylate reductase family.</text>
</comment>
<dbReference type="InterPro" id="IPR053790">
    <property type="entry name" value="P5CR-like_CS"/>
</dbReference>
<dbReference type="PANTHER" id="PTHR11645:SF0">
    <property type="entry name" value="PYRROLINE-5-CARBOXYLATE REDUCTASE 3"/>
    <property type="match status" value="1"/>
</dbReference>
<dbReference type="PANTHER" id="PTHR11645">
    <property type="entry name" value="PYRROLINE-5-CARBOXYLATE REDUCTASE"/>
    <property type="match status" value="1"/>
</dbReference>
<dbReference type="InterPro" id="IPR008927">
    <property type="entry name" value="6-PGluconate_DH-like_C_sf"/>
</dbReference>
<gene>
    <name evidence="5" type="ORF">M440DRAFT_15632</name>
</gene>
<dbReference type="GO" id="GO:0004735">
    <property type="term" value="F:pyrroline-5-carboxylate reductase activity"/>
    <property type="evidence" value="ECO:0007669"/>
    <property type="project" value="TreeGrafter"/>
</dbReference>
<keyword evidence="2" id="KW-0521">NADP</keyword>
<dbReference type="Proteomes" id="UP000240760">
    <property type="component" value="Unassembled WGS sequence"/>
</dbReference>
<protein>
    <recommendedName>
        <fullName evidence="4">Pyrroline-5-carboxylate reductase dimerisation domain-containing protein</fullName>
    </recommendedName>
</protein>
<evidence type="ECO:0000259" key="4">
    <source>
        <dbReference type="Pfam" id="PF14748"/>
    </source>
</evidence>
<dbReference type="FunFam" id="1.10.3730.10:FF:000001">
    <property type="entry name" value="Pyrroline-5-carboxylate reductase"/>
    <property type="match status" value="1"/>
</dbReference>
<keyword evidence="6" id="KW-1185">Reference proteome</keyword>
<evidence type="ECO:0000256" key="2">
    <source>
        <dbReference type="ARBA" id="ARBA00022857"/>
    </source>
</evidence>
<evidence type="ECO:0000313" key="6">
    <source>
        <dbReference type="Proteomes" id="UP000240760"/>
    </source>
</evidence>
<reference evidence="5 6" key="1">
    <citation type="submission" date="2016-07" db="EMBL/GenBank/DDBJ databases">
        <title>Multiple horizontal gene transfer events from other fungi enriched the ability of initially mycotrophic Trichoderma (Ascomycota) to feed on dead plant biomass.</title>
        <authorList>
            <consortium name="DOE Joint Genome Institute"/>
            <person name="Aerts A."/>
            <person name="Atanasova L."/>
            <person name="Chenthamara K."/>
            <person name="Zhang J."/>
            <person name="Grujic M."/>
            <person name="Henrissat B."/>
            <person name="Kuo A."/>
            <person name="Salamov A."/>
            <person name="Lipzen A."/>
            <person name="Labutti K."/>
            <person name="Barry K."/>
            <person name="Miao Y."/>
            <person name="Rahimi M.J."/>
            <person name="Shen Q."/>
            <person name="Grigoriev I.V."/>
            <person name="Kubicek C.P."/>
            <person name="Druzhinina I.S."/>
        </authorList>
    </citation>
    <scope>NUCLEOTIDE SEQUENCE [LARGE SCALE GENOMIC DNA]</scope>
    <source>
        <strain evidence="5 6">ATCC 18648</strain>
    </source>
</reference>
<dbReference type="EMBL" id="KZ679126">
    <property type="protein sequence ID" value="PTB81162.1"/>
    <property type="molecule type" value="Genomic_DNA"/>
</dbReference>
<dbReference type="PROSITE" id="PS00521">
    <property type="entry name" value="P5CR"/>
    <property type="match status" value="1"/>
</dbReference>
<accession>A0A2T4CI17</accession>
<evidence type="ECO:0000313" key="5">
    <source>
        <dbReference type="EMBL" id="PTB81162.1"/>
    </source>
</evidence>
<organism evidence="5 6">
    <name type="scientific">Trichoderma longibrachiatum ATCC 18648</name>
    <dbReference type="NCBI Taxonomy" id="983965"/>
    <lineage>
        <taxon>Eukaryota</taxon>
        <taxon>Fungi</taxon>
        <taxon>Dikarya</taxon>
        <taxon>Ascomycota</taxon>
        <taxon>Pezizomycotina</taxon>
        <taxon>Sordariomycetes</taxon>
        <taxon>Hypocreomycetidae</taxon>
        <taxon>Hypocreales</taxon>
        <taxon>Hypocreaceae</taxon>
        <taxon>Trichoderma</taxon>
    </lineage>
</organism>
<dbReference type="Gene3D" id="1.10.3730.10">
    <property type="entry name" value="ProC C-terminal domain-like"/>
    <property type="match status" value="1"/>
</dbReference>
<feature type="domain" description="Pyrroline-5-carboxylate reductase dimerisation" evidence="4">
    <location>
        <begin position="105"/>
        <end position="185"/>
    </location>
</feature>
<evidence type="ECO:0000256" key="3">
    <source>
        <dbReference type="ARBA" id="ARBA00023002"/>
    </source>
</evidence>
<dbReference type="AlphaFoldDB" id="A0A2T4CI17"/>
<dbReference type="InterPro" id="IPR029036">
    <property type="entry name" value="P5CR_dimer"/>
</dbReference>
<sequence length="207" mass="21802">MLALTHHSTPQPPQDLTMAVLGCGTMGIAILNGILTSLVEMQGPKPLQSGASTPSEDIPRSLPSRFIACVRTPETAKKVKGALWEHSSVLKVVRNDNLAAVQQSQAAIEGAVAMGLPRAEATRMATQTMRGTTGLVQSGEHPALLREKVCTPGGCTVSGVLVLEEERVRGTISKAVREASRVAGQLGKNIQAATVINQGDAHLHFDE</sequence>
<proteinExistence type="inferred from homology"/>
<keyword evidence="3" id="KW-0560">Oxidoreductase</keyword>
<dbReference type="STRING" id="983965.A0A2T4CI17"/>
<dbReference type="SUPFAM" id="SSF48179">
    <property type="entry name" value="6-phosphogluconate dehydrogenase C-terminal domain-like"/>
    <property type="match status" value="1"/>
</dbReference>
<name>A0A2T4CI17_TRILO</name>
<dbReference type="Pfam" id="PF14748">
    <property type="entry name" value="P5CR_dimer"/>
    <property type="match status" value="1"/>
</dbReference>
<dbReference type="GO" id="GO:0055129">
    <property type="term" value="P:L-proline biosynthetic process"/>
    <property type="evidence" value="ECO:0007669"/>
    <property type="project" value="TreeGrafter"/>
</dbReference>
<dbReference type="OrthoDB" id="10263291at2759"/>
<evidence type="ECO:0000256" key="1">
    <source>
        <dbReference type="ARBA" id="ARBA00005525"/>
    </source>
</evidence>